<dbReference type="PROSITE" id="PS50846">
    <property type="entry name" value="HMA_2"/>
    <property type="match status" value="1"/>
</dbReference>
<keyword evidence="5" id="KW-0406">Ion transport</keyword>
<dbReference type="GeneID" id="41984348"/>
<dbReference type="SUPFAM" id="SSF55008">
    <property type="entry name" value="HMA, heavy metal-associated domain"/>
    <property type="match status" value="1"/>
</dbReference>
<evidence type="ECO:0000256" key="4">
    <source>
        <dbReference type="ARBA" id="ARBA00023008"/>
    </source>
</evidence>
<dbReference type="Gene3D" id="3.30.70.100">
    <property type="match status" value="1"/>
</dbReference>
<proteinExistence type="inferred from homology"/>
<protein>
    <submittedName>
        <fullName evidence="10">Copper transport protein</fullName>
    </submittedName>
</protein>
<dbReference type="GO" id="GO:0046872">
    <property type="term" value="F:metal ion binding"/>
    <property type="evidence" value="ECO:0007669"/>
    <property type="project" value="UniProtKB-KW"/>
</dbReference>
<accession>A0A8H8R4E2</accession>
<dbReference type="Pfam" id="PF00403">
    <property type="entry name" value="HMA"/>
    <property type="match status" value="1"/>
</dbReference>
<keyword evidence="2" id="KW-0479">Metal-binding</keyword>
<keyword evidence="4" id="KW-0186">Copper</keyword>
<keyword evidence="1" id="KW-0813">Transport</keyword>
<evidence type="ECO:0000256" key="2">
    <source>
        <dbReference type="ARBA" id="ARBA00022723"/>
    </source>
</evidence>
<evidence type="ECO:0000259" key="9">
    <source>
        <dbReference type="PROSITE" id="PS50846"/>
    </source>
</evidence>
<organism evidence="10 11">
    <name type="scientific">Lachnellula hyalina</name>
    <dbReference type="NCBI Taxonomy" id="1316788"/>
    <lineage>
        <taxon>Eukaryota</taxon>
        <taxon>Fungi</taxon>
        <taxon>Dikarya</taxon>
        <taxon>Ascomycota</taxon>
        <taxon>Pezizomycotina</taxon>
        <taxon>Leotiomycetes</taxon>
        <taxon>Helotiales</taxon>
        <taxon>Lachnaceae</taxon>
        <taxon>Lachnellula</taxon>
    </lineage>
</organism>
<dbReference type="AlphaFoldDB" id="A0A8H8R4E2"/>
<feature type="compositionally biased region" description="Basic and acidic residues" evidence="8">
    <location>
        <begin position="11"/>
        <end position="42"/>
    </location>
</feature>
<feature type="domain" description="HMA" evidence="9">
    <location>
        <begin position="52"/>
        <end position="117"/>
    </location>
</feature>
<dbReference type="GO" id="GO:0006825">
    <property type="term" value="P:copper ion transport"/>
    <property type="evidence" value="ECO:0007669"/>
    <property type="project" value="UniProtKB-KW"/>
</dbReference>
<dbReference type="InterPro" id="IPR006121">
    <property type="entry name" value="HMA_dom"/>
</dbReference>
<comment type="caution">
    <text evidence="10">The sequence shown here is derived from an EMBL/GenBank/DDBJ whole genome shotgun (WGS) entry which is preliminary data.</text>
</comment>
<dbReference type="GO" id="GO:0005829">
    <property type="term" value="C:cytosol"/>
    <property type="evidence" value="ECO:0007669"/>
    <property type="project" value="TreeGrafter"/>
</dbReference>
<comment type="similarity">
    <text evidence="7">Belongs to the ATX1 family.</text>
</comment>
<dbReference type="CDD" id="cd00371">
    <property type="entry name" value="HMA"/>
    <property type="match status" value="1"/>
</dbReference>
<evidence type="ECO:0000313" key="11">
    <source>
        <dbReference type="Proteomes" id="UP000431533"/>
    </source>
</evidence>
<gene>
    <name evidence="10" type="primary">CCH</name>
    <name evidence="10" type="ORF">LHYA1_G004150</name>
</gene>
<sequence length="197" mass="21599">MSAIIQSEMPETSHTEVPETTPKELSEHTYKSEMPETSHTEVPETTPEELSEHTYRFDIGMSCSGCSGAVNRVLGKLSGVKSYDVNLGDEKALVTAEPNLDYDTVYEKIKKTGKTVYWGKADGVLTVYKERTPKPAAAKIESEKEPELIIPAAKIESEKEPEIIVPAAKIESEKEPEIIVPAAKIGSEKEHEIIAAA</sequence>
<name>A0A8H8R4E2_9HELO</name>
<dbReference type="Proteomes" id="UP000431533">
    <property type="component" value="Unassembled WGS sequence"/>
</dbReference>
<keyword evidence="11" id="KW-1185">Reference proteome</keyword>
<reference evidence="10 11" key="1">
    <citation type="submission" date="2018-05" db="EMBL/GenBank/DDBJ databases">
        <title>Genome sequencing and assembly of the regulated plant pathogen Lachnellula willkommii and related sister species for the development of diagnostic species identification markers.</title>
        <authorList>
            <person name="Giroux E."/>
            <person name="Bilodeau G."/>
        </authorList>
    </citation>
    <scope>NUCLEOTIDE SEQUENCE [LARGE SCALE GENOMIC DNA]</scope>
    <source>
        <strain evidence="10 11">CBS 185.66</strain>
    </source>
</reference>
<dbReference type="EMBL" id="QGMH01000064">
    <property type="protein sequence ID" value="TVY26674.1"/>
    <property type="molecule type" value="Genomic_DNA"/>
</dbReference>
<dbReference type="PANTHER" id="PTHR46365:SF1">
    <property type="entry name" value="COPPER TRANSPORT PROTEIN ATOX1"/>
    <property type="match status" value="1"/>
</dbReference>
<dbReference type="PANTHER" id="PTHR46365">
    <property type="entry name" value="COPPER TRANSPORT PROTEIN ATOX1"/>
    <property type="match status" value="1"/>
</dbReference>
<keyword evidence="3" id="KW-0187">Copper transport</keyword>
<evidence type="ECO:0000256" key="7">
    <source>
        <dbReference type="ARBA" id="ARBA00038171"/>
    </source>
</evidence>
<evidence type="ECO:0000313" key="10">
    <source>
        <dbReference type="EMBL" id="TVY26674.1"/>
    </source>
</evidence>
<dbReference type="FunFam" id="3.30.70.100:FF:000008">
    <property type="entry name" value="Copper transport protein ATOX1"/>
    <property type="match status" value="1"/>
</dbReference>
<evidence type="ECO:0000256" key="3">
    <source>
        <dbReference type="ARBA" id="ARBA00022796"/>
    </source>
</evidence>
<dbReference type="InterPro" id="IPR036163">
    <property type="entry name" value="HMA_dom_sf"/>
</dbReference>
<evidence type="ECO:0000256" key="6">
    <source>
        <dbReference type="ARBA" id="ARBA00023186"/>
    </source>
</evidence>
<dbReference type="OrthoDB" id="689350at2759"/>
<dbReference type="InterPro" id="IPR051881">
    <property type="entry name" value="Copper_transport_ATOX1-like"/>
</dbReference>
<dbReference type="RefSeq" id="XP_031005462.1">
    <property type="nucleotide sequence ID" value="XM_031149112.1"/>
</dbReference>
<dbReference type="GO" id="GO:0016531">
    <property type="term" value="F:copper chaperone activity"/>
    <property type="evidence" value="ECO:0007669"/>
    <property type="project" value="TreeGrafter"/>
</dbReference>
<evidence type="ECO:0000256" key="8">
    <source>
        <dbReference type="SAM" id="MobiDB-lite"/>
    </source>
</evidence>
<feature type="region of interest" description="Disordered" evidence="8">
    <location>
        <begin position="1"/>
        <end position="49"/>
    </location>
</feature>
<keyword evidence="6" id="KW-0143">Chaperone</keyword>
<evidence type="ECO:0000256" key="5">
    <source>
        <dbReference type="ARBA" id="ARBA00023065"/>
    </source>
</evidence>
<evidence type="ECO:0000256" key="1">
    <source>
        <dbReference type="ARBA" id="ARBA00022448"/>
    </source>
</evidence>